<keyword evidence="3" id="KW-1185">Reference proteome</keyword>
<dbReference type="AlphaFoldDB" id="Q23K05"/>
<dbReference type="EMBL" id="GG662673">
    <property type="protein sequence ID" value="EAR97038.2"/>
    <property type="molecule type" value="Genomic_DNA"/>
</dbReference>
<feature type="compositionally biased region" description="Polar residues" evidence="1">
    <location>
        <begin position="504"/>
        <end position="517"/>
    </location>
</feature>
<dbReference type="HOGENOM" id="CLU_406298_0_0_1"/>
<feature type="region of interest" description="Disordered" evidence="1">
    <location>
        <begin position="493"/>
        <end position="517"/>
    </location>
</feature>
<evidence type="ECO:0000313" key="2">
    <source>
        <dbReference type="EMBL" id="EAR97038.2"/>
    </source>
</evidence>
<feature type="compositionally biased region" description="Polar residues" evidence="1">
    <location>
        <begin position="1"/>
        <end position="12"/>
    </location>
</feature>
<sequence length="681" mass="79942">MSSVSTATTPKSIKNKAQPPKKVEIDKNQKYFIEFSDLKQLDQENIIKLLQQNNAKFDKNISQRVFETVIQLKNFNNQDLTNISQELKIPKIPPEISPEKLEQHKNQKYKKKIQVKKNIFGEDVKEENVTDRLTKSTTTSKRWKLKGFDKIQISHEKEVQKKKLEKIINNFPSSPDSDCNSHKENHGGLNSSQHKRTVSFKMHEDQNNNNNYITFNGNDQPFEVYETFNQLRQSIILKQQNQLPRQSFNQNCLENQAINNNSKLEQQHQVLKSSLKLQKVPYPTDQKETKKMKVQYNIIDNQSSKDEVFRKVEDSFCDENNIFEQKLQESFLIMNPDKQAVNTSITLTQNDQNLPQFHQQSNRKISFNLNSSDDESENIQPKTNIPKKIVKNAKNNLNESFILKVQKDKENKQKNLNKKITETNLKNIQSKVQSYIKASLSPKRTYNQNKSTNNIQDLKNNFLENLRSNKGATNSKPIPKSQDKTKNQLNMSLNNISMNSPNLRTSINSKETGSDSRYNSIERSMKLSKVLDPASQKQFEILQKYNQNFKIKSGLQFHKYCLAGQENKVEMKNKDNKNLSKSQILQKYSEKQKNDLQKPNIYDWELNDDEISELDHNEEITPKNFNKLAQKYHKWWFDLEDSQKMHFFSSEELIKYYSEVKKITQKSLIFYLKSKKNKRQN</sequence>
<dbReference type="KEGG" id="tet:TTHERM_00196290"/>
<evidence type="ECO:0000313" key="3">
    <source>
        <dbReference type="Proteomes" id="UP000009168"/>
    </source>
</evidence>
<dbReference type="Proteomes" id="UP000009168">
    <property type="component" value="Unassembled WGS sequence"/>
</dbReference>
<feature type="region of interest" description="Disordered" evidence="1">
    <location>
        <begin position="172"/>
        <end position="192"/>
    </location>
</feature>
<dbReference type="RefSeq" id="XP_001017283.2">
    <property type="nucleotide sequence ID" value="XM_001017283.2"/>
</dbReference>
<dbReference type="GeneID" id="7825827"/>
<reference evidence="3" key="1">
    <citation type="journal article" date="2006" name="PLoS Biol.">
        <title>Macronuclear genome sequence of the ciliate Tetrahymena thermophila, a model eukaryote.</title>
        <authorList>
            <person name="Eisen J.A."/>
            <person name="Coyne R.S."/>
            <person name="Wu M."/>
            <person name="Wu D."/>
            <person name="Thiagarajan M."/>
            <person name="Wortman J.R."/>
            <person name="Badger J.H."/>
            <person name="Ren Q."/>
            <person name="Amedeo P."/>
            <person name="Jones K.M."/>
            <person name="Tallon L.J."/>
            <person name="Delcher A.L."/>
            <person name="Salzberg S.L."/>
            <person name="Silva J.C."/>
            <person name="Haas B.J."/>
            <person name="Majoros W.H."/>
            <person name="Farzad M."/>
            <person name="Carlton J.M."/>
            <person name="Smith R.K. Jr."/>
            <person name="Garg J."/>
            <person name="Pearlman R.E."/>
            <person name="Karrer K.M."/>
            <person name="Sun L."/>
            <person name="Manning G."/>
            <person name="Elde N.C."/>
            <person name="Turkewitz A.P."/>
            <person name="Asai D.J."/>
            <person name="Wilkes D.E."/>
            <person name="Wang Y."/>
            <person name="Cai H."/>
            <person name="Collins K."/>
            <person name="Stewart B.A."/>
            <person name="Lee S.R."/>
            <person name="Wilamowska K."/>
            <person name="Weinberg Z."/>
            <person name="Ruzzo W.L."/>
            <person name="Wloga D."/>
            <person name="Gaertig J."/>
            <person name="Frankel J."/>
            <person name="Tsao C.-C."/>
            <person name="Gorovsky M.A."/>
            <person name="Keeling P.J."/>
            <person name="Waller R.F."/>
            <person name="Patron N.J."/>
            <person name="Cherry J.M."/>
            <person name="Stover N.A."/>
            <person name="Krieger C.J."/>
            <person name="del Toro C."/>
            <person name="Ryder H.F."/>
            <person name="Williamson S.C."/>
            <person name="Barbeau R.A."/>
            <person name="Hamilton E.P."/>
            <person name="Orias E."/>
        </authorList>
    </citation>
    <scope>NUCLEOTIDE SEQUENCE [LARGE SCALE GENOMIC DNA]</scope>
    <source>
        <strain evidence="3">SB210</strain>
    </source>
</reference>
<feature type="compositionally biased region" description="Low complexity" evidence="1">
    <location>
        <begin position="493"/>
        <end position="503"/>
    </location>
</feature>
<organism evidence="2 3">
    <name type="scientific">Tetrahymena thermophila (strain SB210)</name>
    <dbReference type="NCBI Taxonomy" id="312017"/>
    <lineage>
        <taxon>Eukaryota</taxon>
        <taxon>Sar</taxon>
        <taxon>Alveolata</taxon>
        <taxon>Ciliophora</taxon>
        <taxon>Intramacronucleata</taxon>
        <taxon>Oligohymenophorea</taxon>
        <taxon>Hymenostomatida</taxon>
        <taxon>Tetrahymenina</taxon>
        <taxon>Tetrahymenidae</taxon>
        <taxon>Tetrahymena</taxon>
    </lineage>
</organism>
<dbReference type="InParanoid" id="Q23K05"/>
<accession>Q23K05</accession>
<feature type="region of interest" description="Disordered" evidence="1">
    <location>
        <begin position="1"/>
        <end position="22"/>
    </location>
</feature>
<gene>
    <name evidence="2" type="ORF">TTHERM_00196290</name>
</gene>
<evidence type="ECO:0000256" key="1">
    <source>
        <dbReference type="SAM" id="MobiDB-lite"/>
    </source>
</evidence>
<protein>
    <submittedName>
        <fullName evidence="2">Uncharacterized protein</fullName>
    </submittedName>
</protein>
<proteinExistence type="predicted"/>
<name>Q23K05_TETTS</name>